<feature type="coiled-coil region" evidence="1">
    <location>
        <begin position="86"/>
        <end position="113"/>
    </location>
</feature>
<keyword evidence="4" id="KW-1185">Reference proteome</keyword>
<organism evidence="3 4">
    <name type="scientific">Clostridium manihotivorum</name>
    <dbReference type="NCBI Taxonomy" id="2320868"/>
    <lineage>
        <taxon>Bacteria</taxon>
        <taxon>Bacillati</taxon>
        <taxon>Bacillota</taxon>
        <taxon>Clostridia</taxon>
        <taxon>Eubacteriales</taxon>
        <taxon>Clostridiaceae</taxon>
        <taxon>Clostridium</taxon>
    </lineage>
</organism>
<keyword evidence="2" id="KW-0812">Transmembrane</keyword>
<protein>
    <submittedName>
        <fullName evidence="3">Cell division protein FtsL</fullName>
    </submittedName>
</protein>
<evidence type="ECO:0000313" key="3">
    <source>
        <dbReference type="EMBL" id="QAA32026.1"/>
    </source>
</evidence>
<dbReference type="AlphaFoldDB" id="A0A3R5QXX5"/>
<evidence type="ECO:0000313" key="4">
    <source>
        <dbReference type="Proteomes" id="UP000286268"/>
    </source>
</evidence>
<reference evidence="3 4" key="1">
    <citation type="submission" date="2018-01" db="EMBL/GenBank/DDBJ databases">
        <title>Genome Sequencing and Assembly of Anaerobacter polyendosporus strain CT4.</title>
        <authorList>
            <person name="Tachaapaikoon C."/>
            <person name="Sutheeworapong S."/>
            <person name="Jenjaroenpun P."/>
            <person name="Wongsurawat T."/>
            <person name="Nookeaw I."/>
            <person name="Cheawchanlertfa P."/>
            <person name="Kosugi A."/>
            <person name="Cheevadhanarak S."/>
            <person name="Ratanakhanokchai K."/>
        </authorList>
    </citation>
    <scope>NUCLEOTIDE SEQUENCE [LARGE SCALE GENOMIC DNA]</scope>
    <source>
        <strain evidence="3 4">CT4</strain>
    </source>
</reference>
<keyword evidence="3" id="KW-0131">Cell cycle</keyword>
<dbReference type="KEGG" id="cmah:C1I91_10375"/>
<feature type="transmembrane region" description="Helical" evidence="2">
    <location>
        <begin position="57"/>
        <end position="74"/>
    </location>
</feature>
<keyword evidence="2" id="KW-0472">Membrane</keyword>
<proteinExistence type="predicted"/>
<sequence>MNKLVVKEFDYVNGNTAIDPKRKVNDPQRDKQYEDLRRSKIDRDRRLKEKHKKNRRAATQVIIAIFVLGIATIWRDVKVYTVQAQLTQINSDINEYSAENEALKAELLKVSSLDSIKSTAESKLGMIVPGKDDILKTSSKENYFAAETKDKHVENKDSWNLLAKIKEFLF</sequence>
<dbReference type="EMBL" id="CP025746">
    <property type="protein sequence ID" value="QAA32026.1"/>
    <property type="molecule type" value="Genomic_DNA"/>
</dbReference>
<gene>
    <name evidence="3" type="ORF">C1I91_10375</name>
</gene>
<dbReference type="GO" id="GO:0051301">
    <property type="term" value="P:cell division"/>
    <property type="evidence" value="ECO:0007669"/>
    <property type="project" value="UniProtKB-KW"/>
</dbReference>
<keyword evidence="1" id="KW-0175">Coiled coil</keyword>
<keyword evidence="3" id="KW-0132">Cell division</keyword>
<name>A0A3R5QXX5_9CLOT</name>
<dbReference type="OrthoDB" id="1934437at2"/>
<keyword evidence="2" id="KW-1133">Transmembrane helix</keyword>
<dbReference type="Proteomes" id="UP000286268">
    <property type="component" value="Chromosome"/>
</dbReference>
<evidence type="ECO:0000256" key="1">
    <source>
        <dbReference type="SAM" id="Coils"/>
    </source>
</evidence>
<evidence type="ECO:0000256" key="2">
    <source>
        <dbReference type="SAM" id="Phobius"/>
    </source>
</evidence>
<dbReference type="RefSeq" id="WP_128212817.1">
    <property type="nucleotide sequence ID" value="NZ_CP025746.1"/>
</dbReference>
<accession>A0A3R5QXX5</accession>